<keyword evidence="2" id="KW-1185">Reference proteome</keyword>
<proteinExistence type="predicted"/>
<gene>
    <name evidence="1" type="ordered locus">Mmc1_3049</name>
</gene>
<name>A0LC47_MAGMM</name>
<dbReference type="AlphaFoldDB" id="A0LC47"/>
<dbReference type="EMBL" id="CP000471">
    <property type="protein sequence ID" value="ABK45540.1"/>
    <property type="molecule type" value="Genomic_DNA"/>
</dbReference>
<dbReference type="Proteomes" id="UP000002586">
    <property type="component" value="Chromosome"/>
</dbReference>
<dbReference type="STRING" id="156889.Mmc1_3049"/>
<evidence type="ECO:0000313" key="1">
    <source>
        <dbReference type="EMBL" id="ABK45540.1"/>
    </source>
</evidence>
<sequence>MMIGIFWVYKGTVFGKARAVSEGVEHVGIIDSPDNHADFWDSDKGYTSLFPDLRFREYMDVPRGRVVYSVEDHRAVVYMDRTLFSDAIKRQLRIFFRLEDDAVVWRTDLHYTTSGDEIDHLFN</sequence>
<reference evidence="1 2" key="2">
    <citation type="journal article" date="2012" name="Int. J. Syst. Evol. Microbiol.">
        <title>Magnetococcus marinus gen. nov., sp. nov., a marine, magnetotactic bacterium that represents a novel lineage (Magnetococcaceae fam. nov.; Magnetococcales ord. nov.) at the base of the Alphaproteobacteria.</title>
        <authorList>
            <person name="Bazylinski D.A."/>
            <person name="Williams T.J."/>
            <person name="Lefevre C.T."/>
            <person name="Berg R.J."/>
            <person name="Zhang C.L."/>
            <person name="Bowser S.S."/>
            <person name="Dean A.J."/>
            <person name="Beveridge T.J."/>
        </authorList>
    </citation>
    <scope>NUCLEOTIDE SEQUENCE [LARGE SCALE GENOMIC DNA]</scope>
    <source>
        <strain evidence="2">ATCC BAA-1437 / JCM 17883 / MC-1</strain>
    </source>
</reference>
<dbReference type="eggNOG" id="ENOG50337DB">
    <property type="taxonomic scope" value="Bacteria"/>
</dbReference>
<reference evidence="2" key="1">
    <citation type="journal article" date="2009" name="Appl. Environ. Microbiol.">
        <title>Complete genome sequence of the chemolithoautotrophic marine magnetotactic coccus strain MC-1.</title>
        <authorList>
            <person name="Schubbe S."/>
            <person name="Williams T.J."/>
            <person name="Xie G."/>
            <person name="Kiss H.E."/>
            <person name="Brettin T.S."/>
            <person name="Martinez D."/>
            <person name="Ross C.A."/>
            <person name="Schuler D."/>
            <person name="Cox B.L."/>
            <person name="Nealson K.H."/>
            <person name="Bazylinski D.A."/>
        </authorList>
    </citation>
    <scope>NUCLEOTIDE SEQUENCE [LARGE SCALE GENOMIC DNA]</scope>
    <source>
        <strain evidence="2">ATCC BAA-1437 / JCM 17883 / MC-1</strain>
    </source>
</reference>
<protein>
    <submittedName>
        <fullName evidence="1">Uncharacterized protein</fullName>
    </submittedName>
</protein>
<accession>A0LC47</accession>
<dbReference type="KEGG" id="mgm:Mmc1_3049"/>
<dbReference type="HOGENOM" id="CLU_155250_0_0_5"/>
<evidence type="ECO:0000313" key="2">
    <source>
        <dbReference type="Proteomes" id="UP000002586"/>
    </source>
</evidence>
<organism evidence="1 2">
    <name type="scientific">Magnetococcus marinus (strain ATCC BAA-1437 / JCM 17883 / MC-1)</name>
    <dbReference type="NCBI Taxonomy" id="156889"/>
    <lineage>
        <taxon>Bacteria</taxon>
        <taxon>Pseudomonadati</taxon>
        <taxon>Pseudomonadota</taxon>
        <taxon>Magnetococcia</taxon>
        <taxon>Magnetococcales</taxon>
        <taxon>Magnetococcaceae</taxon>
        <taxon>Magnetococcus</taxon>
    </lineage>
</organism>